<evidence type="ECO:0000313" key="1">
    <source>
        <dbReference type="EMBL" id="KAK4017503.1"/>
    </source>
</evidence>
<reference evidence="1 2" key="1">
    <citation type="journal article" date="2023" name="Nucleic Acids Res.">
        <title>The hologenome of Daphnia magna reveals possible DNA methylation and microbiome-mediated evolution of the host genome.</title>
        <authorList>
            <person name="Chaturvedi A."/>
            <person name="Li X."/>
            <person name="Dhandapani V."/>
            <person name="Marshall H."/>
            <person name="Kissane S."/>
            <person name="Cuenca-Cambronero M."/>
            <person name="Asole G."/>
            <person name="Calvet F."/>
            <person name="Ruiz-Romero M."/>
            <person name="Marangio P."/>
            <person name="Guigo R."/>
            <person name="Rago D."/>
            <person name="Mirbahai L."/>
            <person name="Eastwood N."/>
            <person name="Colbourne J.K."/>
            <person name="Zhou J."/>
            <person name="Mallon E."/>
            <person name="Orsini L."/>
        </authorList>
    </citation>
    <scope>NUCLEOTIDE SEQUENCE [LARGE SCALE GENOMIC DNA]</scope>
    <source>
        <strain evidence="1">LRV0_1</strain>
    </source>
</reference>
<dbReference type="Proteomes" id="UP001234178">
    <property type="component" value="Unassembled WGS sequence"/>
</dbReference>
<keyword evidence="2" id="KW-1185">Reference proteome</keyword>
<proteinExistence type="predicted"/>
<organism evidence="1 2">
    <name type="scientific">Daphnia magna</name>
    <dbReference type="NCBI Taxonomy" id="35525"/>
    <lineage>
        <taxon>Eukaryota</taxon>
        <taxon>Metazoa</taxon>
        <taxon>Ecdysozoa</taxon>
        <taxon>Arthropoda</taxon>
        <taxon>Crustacea</taxon>
        <taxon>Branchiopoda</taxon>
        <taxon>Diplostraca</taxon>
        <taxon>Cladocera</taxon>
        <taxon>Anomopoda</taxon>
        <taxon>Daphniidae</taxon>
        <taxon>Daphnia</taxon>
    </lineage>
</organism>
<name>A0ABQ9ZX69_9CRUS</name>
<accession>A0ABQ9ZX69</accession>
<dbReference type="EMBL" id="JAOYFB010000007">
    <property type="protein sequence ID" value="KAK4017503.1"/>
    <property type="molecule type" value="Genomic_DNA"/>
</dbReference>
<evidence type="ECO:0000313" key="2">
    <source>
        <dbReference type="Proteomes" id="UP001234178"/>
    </source>
</evidence>
<gene>
    <name evidence="1" type="ORF">OUZ56_032916</name>
</gene>
<comment type="caution">
    <text evidence="1">The sequence shown here is derived from an EMBL/GenBank/DDBJ whole genome shotgun (WGS) entry which is preliminary data.</text>
</comment>
<sequence length="84" mass="8569">MSSSSSGLTGASSSSLPNAASRFISCSPAARLTALLGSTPCPKSSFPNRSPKSSVLRSICVWSISLGGSFPASYAILDTAYIHI</sequence>
<protein>
    <submittedName>
        <fullName evidence="1">Uncharacterized protein</fullName>
    </submittedName>
</protein>